<dbReference type="InterPro" id="IPR023753">
    <property type="entry name" value="FAD/NAD-binding_dom"/>
</dbReference>
<evidence type="ECO:0000313" key="8">
    <source>
        <dbReference type="EMBL" id="KAG5176625.1"/>
    </source>
</evidence>
<name>A0A835YK56_9STRA</name>
<evidence type="ECO:0000259" key="7">
    <source>
        <dbReference type="Pfam" id="PF07992"/>
    </source>
</evidence>
<comment type="caution">
    <text evidence="8">The sequence shown here is derived from an EMBL/GenBank/DDBJ whole genome shotgun (WGS) entry which is preliminary data.</text>
</comment>
<sequence>MLTSDVENFPGYREPVPGPDLMEDLRQQAERFGAEVVHRNADTLDASTRPFRVTMRGGKMQVLANSVIISTGAEAQWLGAQNEELVKGAGVSTCATCDGAFYEGKEVLMVGGGDSAITEALFLTRFASKVTILHRREGFRASPIMLERTRTHPKIHILTNKVVKRWLVETPPPLQGEGGGAGAAVLRGAEVTDVVTGEAMELPAAGAFLAVGHKPVTKFLKGSGVELDGEGYIVNRKHTMTSVEGVFACGDVVDKRYRQAITAAGMGCQAAMDAEKWLEGEPF</sequence>
<dbReference type="Proteomes" id="UP000664859">
    <property type="component" value="Unassembled WGS sequence"/>
</dbReference>
<evidence type="ECO:0000256" key="3">
    <source>
        <dbReference type="ARBA" id="ARBA00022827"/>
    </source>
</evidence>
<dbReference type="GO" id="GO:0097237">
    <property type="term" value="P:cellular response to toxic substance"/>
    <property type="evidence" value="ECO:0007669"/>
    <property type="project" value="UniProtKB-ARBA"/>
</dbReference>
<dbReference type="GO" id="GO:0016668">
    <property type="term" value="F:oxidoreductase activity, acting on a sulfur group of donors, NAD(P) as acceptor"/>
    <property type="evidence" value="ECO:0007669"/>
    <property type="project" value="UniProtKB-ARBA"/>
</dbReference>
<dbReference type="PROSITE" id="PS00573">
    <property type="entry name" value="PYRIDINE_REDOX_2"/>
    <property type="match status" value="1"/>
</dbReference>
<feature type="domain" description="FAD/NAD(P)-binding" evidence="7">
    <location>
        <begin position="34"/>
        <end position="267"/>
    </location>
</feature>
<keyword evidence="2" id="KW-0285">Flavoprotein</keyword>
<keyword evidence="9" id="KW-1185">Reference proteome</keyword>
<evidence type="ECO:0000313" key="9">
    <source>
        <dbReference type="Proteomes" id="UP000664859"/>
    </source>
</evidence>
<keyword evidence="5" id="KW-1015">Disulfide bond</keyword>
<dbReference type="InterPro" id="IPR050097">
    <property type="entry name" value="Ferredoxin-NADP_redctase_2"/>
</dbReference>
<dbReference type="Gene3D" id="3.50.50.60">
    <property type="entry name" value="FAD/NAD(P)-binding domain"/>
    <property type="match status" value="2"/>
</dbReference>
<keyword evidence="4" id="KW-0560">Oxidoreductase</keyword>
<comment type="similarity">
    <text evidence="1">Belongs to the class-II pyridine nucleotide-disulfide oxidoreductase family.</text>
</comment>
<evidence type="ECO:0000256" key="2">
    <source>
        <dbReference type="ARBA" id="ARBA00022630"/>
    </source>
</evidence>
<dbReference type="SUPFAM" id="SSF51905">
    <property type="entry name" value="FAD/NAD(P)-binding domain"/>
    <property type="match status" value="1"/>
</dbReference>
<gene>
    <name evidence="8" type="ORF">JKP88DRAFT_189780</name>
</gene>
<keyword evidence="6" id="KW-0676">Redox-active center</keyword>
<evidence type="ECO:0000256" key="4">
    <source>
        <dbReference type="ARBA" id="ARBA00023002"/>
    </source>
</evidence>
<dbReference type="OrthoDB" id="672at2759"/>
<evidence type="ECO:0000256" key="6">
    <source>
        <dbReference type="ARBA" id="ARBA00023284"/>
    </source>
</evidence>
<keyword evidence="3" id="KW-0274">FAD</keyword>
<evidence type="ECO:0000256" key="1">
    <source>
        <dbReference type="ARBA" id="ARBA00009333"/>
    </source>
</evidence>
<protein>
    <submittedName>
        <fullName evidence="8">Thioredoxin-disulfide reductase</fullName>
    </submittedName>
</protein>
<dbReference type="Pfam" id="PF07992">
    <property type="entry name" value="Pyr_redox_2"/>
    <property type="match status" value="1"/>
</dbReference>
<dbReference type="InterPro" id="IPR036188">
    <property type="entry name" value="FAD/NAD-bd_sf"/>
</dbReference>
<dbReference type="PANTHER" id="PTHR48105">
    <property type="entry name" value="THIOREDOXIN REDUCTASE 1-RELATED-RELATED"/>
    <property type="match status" value="1"/>
</dbReference>
<dbReference type="EMBL" id="JAFCMP010000535">
    <property type="protein sequence ID" value="KAG5176625.1"/>
    <property type="molecule type" value="Genomic_DNA"/>
</dbReference>
<proteinExistence type="inferred from homology"/>
<reference evidence="8" key="1">
    <citation type="submission" date="2021-02" db="EMBL/GenBank/DDBJ databases">
        <title>First Annotated Genome of the Yellow-green Alga Tribonema minus.</title>
        <authorList>
            <person name="Mahan K.M."/>
        </authorList>
    </citation>
    <scope>NUCLEOTIDE SEQUENCE</scope>
    <source>
        <strain evidence="8">UTEX B ZZ1240</strain>
    </source>
</reference>
<organism evidence="8 9">
    <name type="scientific">Tribonema minus</name>
    <dbReference type="NCBI Taxonomy" id="303371"/>
    <lineage>
        <taxon>Eukaryota</taxon>
        <taxon>Sar</taxon>
        <taxon>Stramenopiles</taxon>
        <taxon>Ochrophyta</taxon>
        <taxon>PX clade</taxon>
        <taxon>Xanthophyceae</taxon>
        <taxon>Tribonematales</taxon>
        <taxon>Tribonemataceae</taxon>
        <taxon>Tribonema</taxon>
    </lineage>
</organism>
<dbReference type="AlphaFoldDB" id="A0A835YK56"/>
<dbReference type="InterPro" id="IPR008255">
    <property type="entry name" value="Pyr_nucl-diS_OxRdtase_2_AS"/>
</dbReference>
<evidence type="ECO:0000256" key="5">
    <source>
        <dbReference type="ARBA" id="ARBA00023157"/>
    </source>
</evidence>
<dbReference type="PRINTS" id="PR00368">
    <property type="entry name" value="FADPNR"/>
</dbReference>
<accession>A0A835YK56</accession>
<dbReference type="PRINTS" id="PR00469">
    <property type="entry name" value="PNDRDTASEII"/>
</dbReference>